<evidence type="ECO:0000259" key="17">
    <source>
        <dbReference type="Pfam" id="PF25035"/>
    </source>
</evidence>
<dbReference type="FunFam" id="1.20.58.60:FF:000177">
    <property type="entry name" value="nesprin-1 isoform X5"/>
    <property type="match status" value="1"/>
</dbReference>
<dbReference type="FunFam" id="1.20.58.60:FF:000119">
    <property type="entry name" value="nesprin-1 isoform X2"/>
    <property type="match status" value="1"/>
</dbReference>
<feature type="coiled-coil region" evidence="15">
    <location>
        <begin position="1422"/>
        <end position="1495"/>
    </location>
</feature>
<feature type="coiled-coil region" evidence="15">
    <location>
        <begin position="3345"/>
        <end position="3372"/>
    </location>
</feature>
<keyword evidence="4" id="KW-0963">Cytoplasm</keyword>
<keyword evidence="13" id="KW-0206">Cytoskeleton</keyword>
<dbReference type="GO" id="GO:0003779">
    <property type="term" value="F:actin binding"/>
    <property type="evidence" value="ECO:0007669"/>
    <property type="project" value="UniProtKB-KW"/>
</dbReference>
<feature type="coiled-coil region" evidence="15">
    <location>
        <begin position="2814"/>
        <end position="2841"/>
    </location>
</feature>
<dbReference type="Pfam" id="PF25035">
    <property type="entry name" value="SYNE1"/>
    <property type="match status" value="1"/>
</dbReference>
<dbReference type="FunFam" id="1.20.58.60:FF:000112">
    <property type="entry name" value="nesprin-1 isoform X4"/>
    <property type="match status" value="1"/>
</dbReference>
<evidence type="ECO:0000256" key="1">
    <source>
        <dbReference type="ARBA" id="ARBA00004245"/>
    </source>
</evidence>
<comment type="subcellular location">
    <subcellularLocation>
        <location evidence="1">Cytoplasm</location>
        <location evidence="1">Cytoskeleton</location>
    </subcellularLocation>
    <subcellularLocation>
        <location evidence="2">Nucleus outer membrane</location>
        <topology evidence="2">Single-pass type IV membrane protein</topology>
        <orientation evidence="2">Cytoplasmic side</orientation>
    </subcellularLocation>
</comment>
<feature type="coiled-coil region" evidence="15">
    <location>
        <begin position="2053"/>
        <end position="2121"/>
    </location>
</feature>
<accession>A0A4Z2BUA6</accession>
<keyword evidence="12" id="KW-0009">Actin-binding</keyword>
<dbReference type="FunFam" id="1.20.58.60:FF:000126">
    <property type="entry name" value="Spectrin repeat containing, nuclear envelope 1a"/>
    <property type="match status" value="1"/>
</dbReference>
<keyword evidence="7" id="KW-0677">Repeat</keyword>
<feature type="coiled-coil region" evidence="15">
    <location>
        <begin position="1079"/>
        <end position="1130"/>
    </location>
</feature>
<gene>
    <name evidence="18" type="ORF">fugu_016897</name>
</gene>
<evidence type="ECO:0000256" key="7">
    <source>
        <dbReference type="ARBA" id="ARBA00022737"/>
    </source>
</evidence>
<feature type="coiled-coil region" evidence="15">
    <location>
        <begin position="4019"/>
        <end position="4063"/>
    </location>
</feature>
<protein>
    <recommendedName>
        <fullName evidence="17">Nesprin-1/2 domain-containing protein</fullName>
    </recommendedName>
</protein>
<dbReference type="PANTHER" id="PTHR14514">
    <property type="entry name" value="PKA ANCHORING PROTEIN"/>
    <property type="match status" value="1"/>
</dbReference>
<sequence>MEGLSLLAQQETIKQLQEELSCIDEAQSVFTIFSEWLNTVQKNFNTVAVPINAVERLPMEKKMKKLEALQTDMEQGHIYLKTMKEKSEKAMAFLEEPEAEQLRDEVDTYFLQLQELMDTLRTEHSSLEKCISLSKDFLDKYKAQTQWLIETKNFLLSSVEPKAELYQKKAQLAKYKTIQQTVQSHESALKSVFEKGQALLDIVHDTTISDNMKKMQADYQDICLAAKTQVQNFVEWVKEHEDYNSELQEVEKWLLQMSGRLVTSDSMQTSNMEMATQQLARHKALMEEITSFEERLINLKLKGDDLVASCTAQVQARISQQVQSHQQGTRDSYSAICSTAQRLYQSLDRELQKHVSHQDTLQQCETWLITVQEELQSNDQGPSGLQEALKQVKQYRALQEQASTYLDLVCSVCDLSDDAVRVAAAQVQQIKLTIEERMSNAQELSEGWREIKEQKQELTNFFQDVEQQLLSFSRRPAELETKIAQNMLSQVKEYSHQLETKQNILTKMKETVRKLTRGQDSPEHAEIDHLSHSWLELCHQAKKLQMQREEDLQRSSEYHDCIGAVEALFEQVSKEWDSLARTDAESSSQHLEALRKLAASLEDQKSTLEDLKEQKQKVIQYLNLDDKELVKEQISHFEQRWSQMQSLIERKIQDSVMTFEDMAQIEARLKEAREWAEEQQPALSEAMKMSPPPELAQSFLFDHLSICSELEAKQLLLAQATADADRVLARLGLSERQHLQHLITDTQNEVESLSVKVAQRRKHLSKAFTERTQFLMAVGQSISWVQQNEKKAQAEEYIALLPEDLAKQVRTCRNIQSSLKAYQSELTSLWSQGRDLMRDASEEERNEILTKLQELQNIFDKTLHRCGQKLQELEKVFVSRKYFKSDLEKICLWIKQADIVTFPEINLMVGDPELEMQLLKYQHIVEQAVEYENLLLIVQRAGQEILPSLNEVDHCYLDEKLNSLPLQYNSILALAKEKQEKIQQAILTRNEYTSFIDVTYKALKELEEQFNTLSIQPGGLHTEEVISLQNDYKAIQTDLSNLGLAVSELNQKKEAFRSTGQPWCPEEMTQLVSLYNGLKRLIEQKVEHLDETLESFEDHKAMALQMDSELKATKEQLVKVNAETQSAEERLKNYHALAGSLQSANSHLSRLMEQMDSLAPRVDQAAHDASKEQVVLWQEELRSLQSAVGELIEECEIRFVQSKDFETEMKRTLDWLQQVRDELGSGVIVDVRVEKVQEEIRKQQIMQEEVQSRLRIVASLSSREKQKYVSVNELVPEHVDTSLEEMAKLQADVQKALSSRQITLEDALVLCQKYHFRMQSACEWLEDAVSFLQQASLGVDVENYEECLRQQLDIMATEQEFLIHLDELQALVPHLESIVNPVAKEQLHISVESARQRGVEVRDQLHCHQDVLHSCVAQWKSYQEARQTVIDLMNEAEKKLTEFSTAKAATSQEAEDKLCSHRSLVSLVNGFQEKLSGLEEQAAKLELVASDASKATISRSMTTVWQRWTRLRSVARGQESVLEDTAQEWRTFRDKMKKVRAVSDELHSRFPDTSVEKASKATLQSLLDQHDFLSQDLERELSSLTLLRQYALSLLHDVEVPSPTNEQDELPGLKEIRCVQDKMESLLTQSRTQRAHAVQELRDRDEVEKELSVVKIWIQETRELLLNPTQDIDFLLQELEVVHGDVITYRQNVDKLAEQQQSKYLDLYTILPSEISMQLAEVSLALGAIEDQVLSKEREIQRTKEINEDISSQIHDVSEKLRAVSVKFKEKSPDVDHAKEEVKSLSENLEGCGCVLAELDSAVQDFGRRNPFLAKQLSDSISKLSEMHHNSSRLADCRNNWIKKAVCYIDEYNEMLDFIIRWSEKAKSLLRANIIWNSSGHLQEQIRLCQAVLRESRELHGDLESMAEKVELLSEVLQVESMSQQVCELSRHTEELQQSIKMRLQSLEDANKTMEALEYEVKALQIALEQVQATLTSPELARQSLKEQLFQRQRLLADMESLKQQVQAVQMCQSALQVPEEVMPNLAICRTALRLQQEASQLQHVAIQQCNILQEAVVQYEQYEQEVKDLQSLIEEAHRVIQDRPIPTNNIQELQAQILHHEELAQKIKGYQEQIASLNSKCKMLAVKAKHATMLLTVSDIEGQPEMDEEESQKYSAQATTMTAGRCHTLLSPVTEESGEEGSSSEVSFSPICRSPPFNRTEVTVTKMGRGTLTRAPIQELYDPNFESVANLDDLQRSWESLKNVINEKQRSLYEALEKQQHYQGSLQSISSKMEALEAKLSEPLEVDISPDSHIKAHEGLLGEIQIVQDEINKLQGEFTEHLATSSVDSGDQLAMQSSLTVLAERMATIHMKASGKQQLLEEHMSDHLEGQRQEHAIHRYHTQADELERWLIRMRNAVICSLELRSQEKADMEDQLDECQNMLLEIEEKVLALSELSIHSENLLLEGRTDMREDAELLTRRLRTLKGGLLELQKMLQDKQMNIQGSLQQQEESDSDSSLSQSPSVQEWVAQARSTRSQQQEDSLQSQRELEEQLAEQKKLLQSVASRGEEILIQQASPTVTSSTDPFSSVAVVERESQADQEQMRQKWESLRLELKTKLQLLQKNLEKDHKLQVYSRPSCVTTSASLFREESQVDKSSLKTLFNNFKQTIEDMPSQASDESQLPQMEQQLYVAVSSTSSWLDGVENIVLSGPMLLPENAETYLQEQETLENEVKLVVEDVKLSKALLSGTSGLKPEDRALIEGNLDGLKDRLGALGCVLEKRCDHIKTRTHELTAYQTKLQVLQTSLIETKCQILQALAGAMDRPASKQLEVIGNAEESLKDFEQKITELKTKGAVLQADQMSTNKILKLQDSYEELVMMVGSRRSGLNQNMALKEQYERALQDLTDLVDTAKDKMAADNRIVASSVEEVQHHLDKHKEFFQGLESHMILTEAYFRKINALMLPKERQALEDTLDEAQTVIKKAHGKGVELECILETWCQLVQDYQNLNRHLEAVEGNVPIVGLVEETEERLMDRITLYQGLKGKLTEHQHKLYQVLDEGKHLLVSVCCPSLENQLALLGEHWLNNTSKINNELQRLEAILKHWTRYQRENAELSQWLQSALERLEFWNTQAILVPQELETVRDHLSAFLEFSKEVEGKSSLKSAVVTEGNQLLRLKKVDTVVLRSDLARIDTQWTELLTRIPVVQEKLHQIQMEKLASRHAISELFNWISLMENVTQEDEENLKSAVGSNVIQDYLQKYKGFRVDLSCKQLTVDFVNQSVLQIGGQDMESKRSDKTDFAERLGAMNRRWQILQGRINERIQFLEGLLEMWFEYERSVQALKSWMANQEERLKKKHRMEDLTSVQNALKECQEMEELVKEKEKELERVEEQGCALVQNKTDEACAIVMETLQGVNHTWANLDHLIGQLKISLKSVLDQWSLYKQASEEINGYLMEGRYSVSRFRLLTGSLEAVQQQVQSLEELQEELEKQESSLRKFGALTHQLLRECHPSVSNSLNNTLTDVNARWSCLLEEIVERLRSSKALLQLWQRYKELFEQNCSNIQLQEEMADKLLKHACSKDIADKELSDWIEECSDVLRAQAPLQASLQVLQELGDQLKQQVDTSAASALQSDHVSLTHRLAAVEHALTRQLTTLQTGVQDYEIFNEQLDSLGSWIVKAEEALEIQDPNGSTESTVVQDRMEELKKLMLKFSSMAPELERLNELAYRLPLNDAEIKRMQNLNRSWSTSSGQTTERFRDEFNLKLALLSNQWQGVVRRGQQRRGIIDSLIRQWQRYREMVEKLQRWMVEVSQPAEALQSGATVPLQQARSMLDAVQLKEKVLHGQQGSYILTVEAGRQLLLSADSFAEGDLQVELTGIQEQWKHASSHLEEQKKALTSLLKDWERCEKGICGSLEKLRAFKRQLSMPLPDHQEDLQNEQMRCKELENRFDGWTGDLAHLSVLRESLSCYISAEDLSVLQERTELLHRQWDEICHQLSLRRQQITEKLNEWAVFNEKYKELCEWLTSMEGKVSQNGDISIEEMIEKLHKDYQEEIKVAEENKLHLHQLGERLARASHKSKALEIEQKLNKVGDRWQHLLDLIGARVKKLRETLVAVQQLDKNMNSLRSWLAHIENELSKPIFYDSCDFPEIQRKLDLQQELQRDIEKHSTGVASVLNLCEVLLHDCDACATDAECDSIQQATRSLDRRWRSICAMSMERRLKIEDTWRLWQKFLDDFAHFEEWLAISEKTASHPNSSGVLYTVAKEELKKFETFQRQVHESLTQLELINKQYRRLARENRTDASCHLREMAHNANQRWDNLQKRVASILRRLKHFINQREEFETARDAILVWLTEMDLQLTNIEHFSECDIQAKIKQLRSFQQEISLTTAKIEHIFHQGETLIEKSEPLDAAVIEEELEELQRYCQEVFGRVERYYKKLIRLPLADDDTEVSLSDRESELDEPGDLSSIPWNERLGDGFLSPLPSSGRSASLAAQLRTERSGRDTPASVDSIPLEWDHDYDLSRGLESASRALREQQSEEGDFLQRPSSSLSGEVASTDSNIHPLDATRFHLQQLEGSRSRTPTSTETDASYMGYMRLLGECRGSIDAVKKMGFELKEEEDTVSGLADPSSSESQTSGVIERWELLQAQDLSKEIRTKQNQQQWQQLNSDLNKIWAWLRQTEEELEQQQRLELCTDIQTIEQRIRKLKELQKAYDKRKPIVLSINLCSNEFVQT</sequence>
<evidence type="ECO:0000256" key="9">
    <source>
        <dbReference type="ARBA" id="ARBA00023054"/>
    </source>
</evidence>
<organism evidence="18 19">
    <name type="scientific">Takifugu bimaculatus</name>
    <dbReference type="NCBI Taxonomy" id="433685"/>
    <lineage>
        <taxon>Eukaryota</taxon>
        <taxon>Metazoa</taxon>
        <taxon>Chordata</taxon>
        <taxon>Craniata</taxon>
        <taxon>Vertebrata</taxon>
        <taxon>Euteleostomi</taxon>
        <taxon>Actinopterygii</taxon>
        <taxon>Neopterygii</taxon>
        <taxon>Teleostei</taxon>
        <taxon>Neoteleostei</taxon>
        <taxon>Acanthomorphata</taxon>
        <taxon>Eupercaria</taxon>
        <taxon>Tetraodontiformes</taxon>
        <taxon>Tetradontoidea</taxon>
        <taxon>Tetraodontidae</taxon>
        <taxon>Takifugu</taxon>
    </lineage>
</organism>
<name>A0A4Z2BUA6_9TELE</name>
<evidence type="ECO:0000256" key="15">
    <source>
        <dbReference type="SAM" id="Coils"/>
    </source>
</evidence>
<feature type="region of interest" description="Disordered" evidence="16">
    <location>
        <begin position="4429"/>
        <end position="4489"/>
    </location>
</feature>
<feature type="compositionally biased region" description="Low complexity" evidence="16">
    <location>
        <begin position="2487"/>
        <end position="2503"/>
    </location>
</feature>
<dbReference type="FunFam" id="1.20.58.60:FF:000137">
    <property type="entry name" value="nesprin-1 isoform X2"/>
    <property type="match status" value="1"/>
</dbReference>
<dbReference type="FunFam" id="1.20.58.60:FF:000041">
    <property type="entry name" value="Nesprin-1 isoform 1"/>
    <property type="match status" value="1"/>
</dbReference>
<keyword evidence="8" id="KW-1133">Transmembrane helix</keyword>
<dbReference type="GO" id="GO:0005856">
    <property type="term" value="C:cytoskeleton"/>
    <property type="evidence" value="ECO:0007669"/>
    <property type="project" value="UniProtKB-SubCell"/>
</dbReference>
<dbReference type="InterPro" id="IPR018159">
    <property type="entry name" value="Spectrin/alpha-actinin"/>
</dbReference>
<keyword evidence="11" id="KW-1015">Disulfide bond</keyword>
<feature type="region of interest" description="Disordered" evidence="16">
    <location>
        <begin position="4507"/>
        <end position="4538"/>
    </location>
</feature>
<keyword evidence="6" id="KW-0812">Transmembrane</keyword>
<dbReference type="FunFam" id="1.20.58.60:FF:000073">
    <property type="entry name" value="Nesprin-1 isoform 1"/>
    <property type="match status" value="1"/>
</dbReference>
<feature type="coiled-coil region" evidence="15">
    <location>
        <begin position="3451"/>
        <end position="3481"/>
    </location>
</feature>
<evidence type="ECO:0000313" key="19">
    <source>
        <dbReference type="Proteomes" id="UP000516260"/>
    </source>
</evidence>
<dbReference type="PANTHER" id="PTHR14514:SF3">
    <property type="entry name" value="NESPRIN-1"/>
    <property type="match status" value="1"/>
</dbReference>
<dbReference type="Gene3D" id="1.20.58.60">
    <property type="match status" value="22"/>
</dbReference>
<reference evidence="18 19" key="1">
    <citation type="submission" date="2019-04" db="EMBL/GenBank/DDBJ databases">
        <title>The sequence and de novo assembly of Takifugu bimaculatus genome using PacBio and Hi-C technologies.</title>
        <authorList>
            <person name="Xu P."/>
            <person name="Liu B."/>
            <person name="Zhou Z."/>
        </authorList>
    </citation>
    <scope>NUCLEOTIDE SEQUENCE [LARGE SCALE GENOMIC DNA]</scope>
    <source>
        <strain evidence="18">TB-2018</strain>
        <tissue evidence="18">Muscle</tissue>
    </source>
</reference>
<evidence type="ECO:0000256" key="6">
    <source>
        <dbReference type="ARBA" id="ARBA00022692"/>
    </source>
</evidence>
<feature type="region of interest" description="Disordered" evidence="16">
    <location>
        <begin position="4598"/>
        <end position="4617"/>
    </location>
</feature>
<keyword evidence="19" id="KW-1185">Reference proteome</keyword>
<evidence type="ECO:0000256" key="14">
    <source>
        <dbReference type="ARBA" id="ARBA00023242"/>
    </source>
</evidence>
<feature type="region of interest" description="Disordered" evidence="16">
    <location>
        <begin position="2485"/>
        <end position="2531"/>
    </location>
</feature>
<comment type="similarity">
    <text evidence="3">Belongs to the nesprin family.</text>
</comment>
<comment type="caution">
    <text evidence="18">The sequence shown here is derived from an EMBL/GenBank/DDBJ whole genome shotgun (WGS) entry which is preliminary data.</text>
</comment>
<evidence type="ECO:0000256" key="3">
    <source>
        <dbReference type="ARBA" id="ARBA00008619"/>
    </source>
</evidence>
<feature type="coiled-coil region" evidence="15">
    <location>
        <begin position="584"/>
        <end position="621"/>
    </location>
</feature>
<feature type="compositionally biased region" description="Polar residues" evidence="16">
    <location>
        <begin position="4524"/>
        <end position="4538"/>
    </location>
</feature>
<proteinExistence type="inferred from homology"/>
<evidence type="ECO:0000313" key="18">
    <source>
        <dbReference type="EMBL" id="TNM95814.1"/>
    </source>
</evidence>
<keyword evidence="9 15" id="KW-0175">Coiled coil</keyword>
<feature type="coiled-coil region" evidence="15">
    <location>
        <begin position="2403"/>
        <end position="2437"/>
    </location>
</feature>
<evidence type="ECO:0000256" key="16">
    <source>
        <dbReference type="SAM" id="MobiDB-lite"/>
    </source>
</evidence>
<dbReference type="CDD" id="cd00176">
    <property type="entry name" value="SPEC"/>
    <property type="match status" value="3"/>
</dbReference>
<evidence type="ECO:0000256" key="4">
    <source>
        <dbReference type="ARBA" id="ARBA00022490"/>
    </source>
</evidence>
<evidence type="ECO:0000256" key="10">
    <source>
        <dbReference type="ARBA" id="ARBA00023136"/>
    </source>
</evidence>
<dbReference type="FunFam" id="1.20.58.60:FF:000190">
    <property type="entry name" value="Nesprin-1 isoform 1"/>
    <property type="match status" value="1"/>
</dbReference>
<evidence type="ECO:0000256" key="5">
    <source>
        <dbReference type="ARBA" id="ARBA00022553"/>
    </source>
</evidence>
<keyword evidence="10" id="KW-0472">Membrane</keyword>
<dbReference type="EMBL" id="SWLE01000010">
    <property type="protein sequence ID" value="TNM95814.1"/>
    <property type="molecule type" value="Genomic_DNA"/>
</dbReference>
<dbReference type="Pfam" id="PF00435">
    <property type="entry name" value="Spectrin"/>
    <property type="match status" value="7"/>
</dbReference>
<feature type="coiled-coil region" evidence="15">
    <location>
        <begin position="1947"/>
        <end position="2005"/>
    </location>
</feature>
<evidence type="ECO:0000256" key="11">
    <source>
        <dbReference type="ARBA" id="ARBA00023157"/>
    </source>
</evidence>
<dbReference type="InterPro" id="IPR002017">
    <property type="entry name" value="Spectrin_repeat"/>
</dbReference>
<dbReference type="SUPFAM" id="SSF46966">
    <property type="entry name" value="Spectrin repeat"/>
    <property type="match status" value="27"/>
</dbReference>
<keyword evidence="14" id="KW-0539">Nucleus</keyword>
<evidence type="ECO:0000256" key="13">
    <source>
        <dbReference type="ARBA" id="ARBA00023212"/>
    </source>
</evidence>
<dbReference type="SMART" id="SM00150">
    <property type="entry name" value="SPEC"/>
    <property type="match status" value="23"/>
</dbReference>
<feature type="coiled-coil region" evidence="15">
    <location>
        <begin position="2869"/>
        <end position="2896"/>
    </location>
</feature>
<dbReference type="GO" id="GO:0005640">
    <property type="term" value="C:nuclear outer membrane"/>
    <property type="evidence" value="ECO:0007669"/>
    <property type="project" value="UniProtKB-SubCell"/>
</dbReference>
<keyword evidence="5" id="KW-0597">Phosphoprotein</keyword>
<evidence type="ECO:0000256" key="2">
    <source>
        <dbReference type="ARBA" id="ARBA00004605"/>
    </source>
</evidence>
<evidence type="ECO:0000256" key="8">
    <source>
        <dbReference type="ARBA" id="ARBA00022989"/>
    </source>
</evidence>
<evidence type="ECO:0000256" key="12">
    <source>
        <dbReference type="ARBA" id="ARBA00023203"/>
    </source>
</evidence>
<dbReference type="InterPro" id="IPR056887">
    <property type="entry name" value="SYNE1/2_dom"/>
</dbReference>
<feature type="compositionally biased region" description="Low complexity" evidence="16">
    <location>
        <begin position="2518"/>
        <end position="2528"/>
    </location>
</feature>
<dbReference type="Proteomes" id="UP000516260">
    <property type="component" value="Chromosome 18"/>
</dbReference>
<feature type="compositionally biased region" description="Polar residues" evidence="16">
    <location>
        <begin position="4607"/>
        <end position="4616"/>
    </location>
</feature>
<feature type="domain" description="Nesprin-1/2" evidence="17">
    <location>
        <begin position="4420"/>
        <end position="4518"/>
    </location>
</feature>